<dbReference type="PANTHER" id="PTHR37171:SF1">
    <property type="entry name" value="SERINE_THREONINE-PROTEIN KINASE YRZF-RELATED"/>
    <property type="match status" value="1"/>
</dbReference>
<evidence type="ECO:0008006" key="4">
    <source>
        <dbReference type="Google" id="ProtNLM"/>
    </source>
</evidence>
<dbReference type="AlphaFoldDB" id="A0AAW0FWF8"/>
<dbReference type="PANTHER" id="PTHR37171">
    <property type="entry name" value="SERINE/THREONINE-PROTEIN KINASE YRZF-RELATED"/>
    <property type="match status" value="1"/>
</dbReference>
<name>A0AAW0FWF8_9APHY</name>
<organism evidence="2 3">
    <name type="scientific">Cerrena zonata</name>
    <dbReference type="NCBI Taxonomy" id="2478898"/>
    <lineage>
        <taxon>Eukaryota</taxon>
        <taxon>Fungi</taxon>
        <taxon>Dikarya</taxon>
        <taxon>Basidiomycota</taxon>
        <taxon>Agaricomycotina</taxon>
        <taxon>Agaricomycetes</taxon>
        <taxon>Polyporales</taxon>
        <taxon>Cerrenaceae</taxon>
        <taxon>Cerrena</taxon>
    </lineage>
</organism>
<reference evidence="2 3" key="1">
    <citation type="submission" date="2022-09" db="EMBL/GenBank/DDBJ databases">
        <authorList>
            <person name="Palmer J.M."/>
        </authorList>
    </citation>
    <scope>NUCLEOTIDE SEQUENCE [LARGE SCALE GENOMIC DNA]</scope>
    <source>
        <strain evidence="2 3">DSM 7382</strain>
    </source>
</reference>
<proteinExistence type="predicted"/>
<evidence type="ECO:0000313" key="3">
    <source>
        <dbReference type="Proteomes" id="UP001385951"/>
    </source>
</evidence>
<evidence type="ECO:0000256" key="1">
    <source>
        <dbReference type="SAM" id="MobiDB-lite"/>
    </source>
</evidence>
<feature type="compositionally biased region" description="Acidic residues" evidence="1">
    <location>
        <begin position="178"/>
        <end position="188"/>
    </location>
</feature>
<feature type="compositionally biased region" description="Acidic residues" evidence="1">
    <location>
        <begin position="196"/>
        <end position="206"/>
    </location>
</feature>
<gene>
    <name evidence="2" type="ORF">QCA50_015038</name>
</gene>
<evidence type="ECO:0000313" key="2">
    <source>
        <dbReference type="EMBL" id="KAK7681691.1"/>
    </source>
</evidence>
<comment type="caution">
    <text evidence="2">The sequence shown here is derived from an EMBL/GenBank/DDBJ whole genome shotgun (WGS) entry which is preliminary data.</text>
</comment>
<dbReference type="EMBL" id="JASBNA010000039">
    <property type="protein sequence ID" value="KAK7681691.1"/>
    <property type="molecule type" value="Genomic_DNA"/>
</dbReference>
<accession>A0AAW0FWF8</accession>
<sequence>MAKVVNPDNAVPANAFESVVLGGLAKHTETRAPHDVVLHRGQPRPNKEFIVNGPIRTPAPRRPSELPQPGKLNIHLTLGRKIGHGRVARVYEATVDYAKSSPELQQMILPPLVVKVSRRYDARHLAKEAYYYDEMECLQGSVIPRYYGFFQSTIPVDWNFGPWRRDSIARGSRRSVDSDTESEFDDDDYSPRPNVPEEEYSSDEEPPPPPPVTPTKVSILIMERLGGLMPLGKPLPEDIINDITSLYSNLSQLAVDHVDIRYYNILRAPPSDSLLPSLPAPFTQRTYEWRIVDFNNSYKTNRRLFAFDGYYEGYLERLLINLPHNDIWEPWEF</sequence>
<dbReference type="Proteomes" id="UP001385951">
    <property type="component" value="Unassembled WGS sequence"/>
</dbReference>
<dbReference type="InterPro" id="IPR052396">
    <property type="entry name" value="Meiotic_Drive_Suppr_Kinase"/>
</dbReference>
<protein>
    <recommendedName>
        <fullName evidence="4">Protein kinase domain-containing protein</fullName>
    </recommendedName>
</protein>
<feature type="region of interest" description="Disordered" evidence="1">
    <location>
        <begin position="170"/>
        <end position="215"/>
    </location>
</feature>
<keyword evidence="3" id="KW-1185">Reference proteome</keyword>